<reference evidence="1" key="1">
    <citation type="journal article" date="2014" name="Front. Microbiol.">
        <title>High frequency of phylogenetically diverse reductive dehalogenase-homologous genes in deep subseafloor sedimentary metagenomes.</title>
        <authorList>
            <person name="Kawai M."/>
            <person name="Futagami T."/>
            <person name="Toyoda A."/>
            <person name="Takaki Y."/>
            <person name="Nishi S."/>
            <person name="Hori S."/>
            <person name="Arai W."/>
            <person name="Tsubouchi T."/>
            <person name="Morono Y."/>
            <person name="Uchiyama I."/>
            <person name="Ito T."/>
            <person name="Fujiyama A."/>
            <person name="Inagaki F."/>
            <person name="Takami H."/>
        </authorList>
    </citation>
    <scope>NUCLEOTIDE SEQUENCE</scope>
    <source>
        <strain evidence="1">Expedition CK06-06</strain>
    </source>
</reference>
<gene>
    <name evidence="1" type="ORF">S01H1_27218</name>
</gene>
<proteinExistence type="predicted"/>
<sequence length="65" mass="7221">MKIAPTRAAKGSSAARYIDIVFDGEREAVEYAAVKGRKRKCFHKGPRCLNGQSIGVCHYLECLSY</sequence>
<name>X0T408_9ZZZZ</name>
<dbReference type="AlphaFoldDB" id="X0T408"/>
<dbReference type="EMBL" id="BARS01016556">
    <property type="protein sequence ID" value="GAF88228.1"/>
    <property type="molecule type" value="Genomic_DNA"/>
</dbReference>
<accession>X0T408</accession>
<protein>
    <submittedName>
        <fullName evidence="1">Uncharacterized protein</fullName>
    </submittedName>
</protein>
<evidence type="ECO:0000313" key="1">
    <source>
        <dbReference type="EMBL" id="GAF88228.1"/>
    </source>
</evidence>
<organism evidence="1">
    <name type="scientific">marine sediment metagenome</name>
    <dbReference type="NCBI Taxonomy" id="412755"/>
    <lineage>
        <taxon>unclassified sequences</taxon>
        <taxon>metagenomes</taxon>
        <taxon>ecological metagenomes</taxon>
    </lineage>
</organism>
<comment type="caution">
    <text evidence="1">The sequence shown here is derived from an EMBL/GenBank/DDBJ whole genome shotgun (WGS) entry which is preliminary data.</text>
</comment>